<dbReference type="InterPro" id="IPR001848">
    <property type="entry name" value="Ribosomal_uS10"/>
</dbReference>
<evidence type="ECO:0000256" key="3">
    <source>
        <dbReference type="ARBA" id="ARBA00023274"/>
    </source>
</evidence>
<evidence type="ECO:0000259" key="5">
    <source>
        <dbReference type="SMART" id="SM01403"/>
    </source>
</evidence>
<dbReference type="GO" id="GO:0005840">
    <property type="term" value="C:ribosome"/>
    <property type="evidence" value="ECO:0007669"/>
    <property type="project" value="UniProtKB-KW"/>
</dbReference>
<reference evidence="6" key="2">
    <citation type="journal article" date="2021" name="PeerJ">
        <title>Extensive microbial diversity within the chicken gut microbiome revealed by metagenomics and culture.</title>
        <authorList>
            <person name="Gilroy R."/>
            <person name="Ravi A."/>
            <person name="Getino M."/>
            <person name="Pursley I."/>
            <person name="Horton D.L."/>
            <person name="Alikhan N.F."/>
            <person name="Baker D."/>
            <person name="Gharbi K."/>
            <person name="Hall N."/>
            <person name="Watson M."/>
            <person name="Adriaenssens E.M."/>
            <person name="Foster-Nyarko E."/>
            <person name="Jarju S."/>
            <person name="Secka A."/>
            <person name="Antonio M."/>
            <person name="Oren A."/>
            <person name="Chaudhuri R.R."/>
            <person name="La Ragione R."/>
            <person name="Hildebrand F."/>
            <person name="Pallen M.J."/>
        </authorList>
    </citation>
    <scope>NUCLEOTIDE SEQUENCE</scope>
    <source>
        <strain evidence="6">11159</strain>
    </source>
</reference>
<dbReference type="HAMAP" id="MF_00508">
    <property type="entry name" value="Ribosomal_uS10"/>
    <property type="match status" value="1"/>
</dbReference>
<dbReference type="PRINTS" id="PR00971">
    <property type="entry name" value="RIBOSOMALS10"/>
</dbReference>
<dbReference type="NCBIfam" id="NF001861">
    <property type="entry name" value="PRK00596.1"/>
    <property type="match status" value="1"/>
</dbReference>
<dbReference type="Proteomes" id="UP000823613">
    <property type="component" value="Unassembled WGS sequence"/>
</dbReference>
<dbReference type="SMART" id="SM01403">
    <property type="entry name" value="Ribosomal_S10"/>
    <property type="match status" value="1"/>
</dbReference>
<comment type="caution">
    <text evidence="6">The sequence shown here is derived from an EMBL/GenBank/DDBJ whole genome shotgun (WGS) entry which is preliminary data.</text>
</comment>
<dbReference type="Pfam" id="PF00338">
    <property type="entry name" value="Ribosomal_S10"/>
    <property type="match status" value="1"/>
</dbReference>
<name>A0A9D9DI75_9BACL</name>
<dbReference type="GO" id="GO:1990904">
    <property type="term" value="C:ribonucleoprotein complex"/>
    <property type="evidence" value="ECO:0007669"/>
    <property type="project" value="UniProtKB-KW"/>
</dbReference>
<evidence type="ECO:0000256" key="2">
    <source>
        <dbReference type="ARBA" id="ARBA00022980"/>
    </source>
</evidence>
<dbReference type="FunFam" id="3.30.70.600:FF:000003">
    <property type="entry name" value="30S ribosomal protein S10"/>
    <property type="match status" value="1"/>
</dbReference>
<dbReference type="PANTHER" id="PTHR11700">
    <property type="entry name" value="30S RIBOSOMAL PROTEIN S10 FAMILY MEMBER"/>
    <property type="match status" value="1"/>
</dbReference>
<reference evidence="6" key="1">
    <citation type="submission" date="2020-10" db="EMBL/GenBank/DDBJ databases">
        <authorList>
            <person name="Gilroy R."/>
        </authorList>
    </citation>
    <scope>NUCLEOTIDE SEQUENCE</scope>
    <source>
        <strain evidence="6">11159</strain>
    </source>
</reference>
<dbReference type="EMBL" id="JADIMY010000078">
    <property type="protein sequence ID" value="MBO8427676.1"/>
    <property type="molecule type" value="Genomic_DNA"/>
</dbReference>
<accession>A0A9D9DI75</accession>
<dbReference type="InterPro" id="IPR036838">
    <property type="entry name" value="Ribosomal_uS10_dom_sf"/>
</dbReference>
<comment type="similarity">
    <text evidence="1 4">Belongs to the universal ribosomal protein uS10 family.</text>
</comment>
<dbReference type="SUPFAM" id="SSF54999">
    <property type="entry name" value="Ribosomal protein S10"/>
    <property type="match status" value="1"/>
</dbReference>
<evidence type="ECO:0000256" key="1">
    <source>
        <dbReference type="ARBA" id="ARBA00007102"/>
    </source>
</evidence>
<evidence type="ECO:0000313" key="6">
    <source>
        <dbReference type="EMBL" id="MBO8427676.1"/>
    </source>
</evidence>
<gene>
    <name evidence="4 6" type="primary">rpsJ</name>
    <name evidence="6" type="ORF">IAC58_03890</name>
</gene>
<organism evidence="6 7">
    <name type="scientific">Candidatus Onthovivens merdipullorum</name>
    <dbReference type="NCBI Taxonomy" id="2840889"/>
    <lineage>
        <taxon>Bacteria</taxon>
        <taxon>Bacillati</taxon>
        <taxon>Bacillota</taxon>
        <taxon>Bacilli</taxon>
        <taxon>Bacillales</taxon>
        <taxon>Candidatus Onthovivens</taxon>
    </lineage>
</organism>
<dbReference type="InterPro" id="IPR027486">
    <property type="entry name" value="Ribosomal_uS10_dom"/>
</dbReference>
<dbReference type="GO" id="GO:0003735">
    <property type="term" value="F:structural constituent of ribosome"/>
    <property type="evidence" value="ECO:0007669"/>
    <property type="project" value="InterPro"/>
</dbReference>
<comment type="subunit">
    <text evidence="4">Part of the 30S ribosomal subunit.</text>
</comment>
<evidence type="ECO:0000256" key="4">
    <source>
        <dbReference type="HAMAP-Rule" id="MF_00508"/>
    </source>
</evidence>
<keyword evidence="3 4" id="KW-0687">Ribonucleoprotein</keyword>
<sequence>MAKVKKIRVRLQAYDHRVLDFAVEKIVGAITKTGAGVVGPIPLPTEREVVTILRAVHINKDSREQFEIRTHKRLIDIVSPNSDTIEALRKLDLPSGVDIDIKL</sequence>
<keyword evidence="2 4" id="KW-0689">Ribosomal protein</keyword>
<feature type="domain" description="Small ribosomal subunit protein uS10" evidence="5">
    <location>
        <begin position="8"/>
        <end position="102"/>
    </location>
</feature>
<dbReference type="AlphaFoldDB" id="A0A9D9DI75"/>
<dbReference type="GO" id="GO:0000049">
    <property type="term" value="F:tRNA binding"/>
    <property type="evidence" value="ECO:0007669"/>
    <property type="project" value="UniProtKB-UniRule"/>
</dbReference>
<dbReference type="Gene3D" id="3.30.70.600">
    <property type="entry name" value="Ribosomal protein S10 domain"/>
    <property type="match status" value="1"/>
</dbReference>
<dbReference type="NCBIfam" id="TIGR01049">
    <property type="entry name" value="rpsJ_bact"/>
    <property type="match status" value="1"/>
</dbReference>
<proteinExistence type="inferred from homology"/>
<dbReference type="GO" id="GO:0006412">
    <property type="term" value="P:translation"/>
    <property type="evidence" value="ECO:0007669"/>
    <property type="project" value="UniProtKB-UniRule"/>
</dbReference>
<evidence type="ECO:0000313" key="7">
    <source>
        <dbReference type="Proteomes" id="UP000823613"/>
    </source>
</evidence>
<comment type="function">
    <text evidence="4">Involved in the binding of tRNA to the ribosomes.</text>
</comment>
<protein>
    <recommendedName>
        <fullName evidence="4">Small ribosomal subunit protein uS10</fullName>
    </recommendedName>
</protein>